<sequence>MDIKNLFDLSGKVAVVTGGGDGIGKGCCEILAAAGASVVVSDISADKAKAVADGIVAAGGKAISMVCNVLEDADLVKLIDTTVKTFGTVNILVNNAGLGGGGRENPFKIDMNYVDRIYRINVFAPLRLSQLAVPGMGKSGYGSIVNITSMSSIDKEANMCVYSSSKAALNHLAANLAYDFGPYGVRINNVGPGATKTAALASILTPELQEKMLKHTPINRLGEVSDIAQAVLFFASPASAWISGQVIFVNGGGNQTLD</sequence>
<dbReference type="RefSeq" id="WP_136409488.1">
    <property type="nucleotide sequence ID" value="NZ_CP039393.1"/>
</dbReference>
<evidence type="ECO:0000313" key="4">
    <source>
        <dbReference type="Proteomes" id="UP000297031"/>
    </source>
</evidence>
<dbReference type="Gene3D" id="3.40.50.720">
    <property type="entry name" value="NAD(P)-binding Rossmann-like Domain"/>
    <property type="match status" value="1"/>
</dbReference>
<dbReference type="EC" id="1.1.1.47" evidence="3"/>
<protein>
    <submittedName>
        <fullName evidence="3">Glucose 1-dehydrogenase</fullName>
        <ecNumber evidence="3">1.1.1.47</ecNumber>
    </submittedName>
</protein>
<dbReference type="Proteomes" id="UP000297031">
    <property type="component" value="Chromosome"/>
</dbReference>
<evidence type="ECO:0000256" key="2">
    <source>
        <dbReference type="ARBA" id="ARBA00023002"/>
    </source>
</evidence>
<comment type="similarity">
    <text evidence="1">Belongs to the short-chain dehydrogenases/reductases (SDR) family.</text>
</comment>
<keyword evidence="4" id="KW-1185">Reference proteome</keyword>
<dbReference type="PROSITE" id="PS00061">
    <property type="entry name" value="ADH_SHORT"/>
    <property type="match status" value="1"/>
</dbReference>
<dbReference type="OrthoDB" id="9775296at2"/>
<organism evidence="3 4">
    <name type="scientific">Muribaculum gordoncarteri</name>
    <dbReference type="NCBI Taxonomy" id="2530390"/>
    <lineage>
        <taxon>Bacteria</taxon>
        <taxon>Pseudomonadati</taxon>
        <taxon>Bacteroidota</taxon>
        <taxon>Bacteroidia</taxon>
        <taxon>Bacteroidales</taxon>
        <taxon>Muribaculaceae</taxon>
        <taxon>Muribaculum</taxon>
    </lineage>
</organism>
<accession>A0A4P7VKY4</accession>
<dbReference type="NCBIfam" id="NF005559">
    <property type="entry name" value="PRK07231.1"/>
    <property type="match status" value="1"/>
</dbReference>
<dbReference type="EMBL" id="CP039393">
    <property type="protein sequence ID" value="QCD34471.1"/>
    <property type="molecule type" value="Genomic_DNA"/>
</dbReference>
<dbReference type="KEGG" id="mgod:E7746_00535"/>
<dbReference type="AlphaFoldDB" id="A0A4P7VKY4"/>
<dbReference type="InterPro" id="IPR036291">
    <property type="entry name" value="NAD(P)-bd_dom_sf"/>
</dbReference>
<dbReference type="PRINTS" id="PR00081">
    <property type="entry name" value="GDHRDH"/>
</dbReference>
<dbReference type="Pfam" id="PF13561">
    <property type="entry name" value="adh_short_C2"/>
    <property type="match status" value="1"/>
</dbReference>
<reference evidence="3 4" key="1">
    <citation type="submission" date="2019-02" db="EMBL/GenBank/DDBJ databases">
        <title>Isolation and identification of novel species under the genus Muribaculum.</title>
        <authorList>
            <person name="Miyake S."/>
            <person name="Ding Y."/>
            <person name="Low A."/>
            <person name="Soh M."/>
            <person name="Seedorf H."/>
        </authorList>
    </citation>
    <scope>NUCLEOTIDE SEQUENCE [LARGE SCALE GENOMIC DNA]</scope>
    <source>
        <strain evidence="3 4">TLL-A4</strain>
    </source>
</reference>
<dbReference type="InterPro" id="IPR020904">
    <property type="entry name" value="Sc_DH/Rdtase_CS"/>
</dbReference>
<keyword evidence="2 3" id="KW-0560">Oxidoreductase</keyword>
<evidence type="ECO:0000313" key="3">
    <source>
        <dbReference type="EMBL" id="QCD34471.1"/>
    </source>
</evidence>
<dbReference type="SUPFAM" id="SSF51735">
    <property type="entry name" value="NAD(P)-binding Rossmann-fold domains"/>
    <property type="match status" value="1"/>
</dbReference>
<evidence type="ECO:0000256" key="1">
    <source>
        <dbReference type="ARBA" id="ARBA00006484"/>
    </source>
</evidence>
<proteinExistence type="inferred from homology"/>
<dbReference type="PANTHER" id="PTHR43639:SF1">
    <property type="entry name" value="SHORT-CHAIN DEHYDROGENASE_REDUCTASE FAMILY PROTEIN"/>
    <property type="match status" value="1"/>
</dbReference>
<dbReference type="PANTHER" id="PTHR43639">
    <property type="entry name" value="OXIDOREDUCTASE, SHORT-CHAIN DEHYDROGENASE/REDUCTASE FAMILY (AFU_ORTHOLOGUE AFUA_5G02870)"/>
    <property type="match status" value="1"/>
</dbReference>
<dbReference type="FunFam" id="3.40.50.720:FF:000084">
    <property type="entry name" value="Short-chain dehydrogenase reductase"/>
    <property type="match status" value="1"/>
</dbReference>
<dbReference type="GO" id="GO:0047936">
    <property type="term" value="F:glucose 1-dehydrogenase [NAD(P)+] activity"/>
    <property type="evidence" value="ECO:0007669"/>
    <property type="project" value="UniProtKB-EC"/>
</dbReference>
<dbReference type="PRINTS" id="PR00080">
    <property type="entry name" value="SDRFAMILY"/>
</dbReference>
<dbReference type="InterPro" id="IPR002347">
    <property type="entry name" value="SDR_fam"/>
</dbReference>
<gene>
    <name evidence="3" type="ORF">E7746_00535</name>
</gene>
<name>A0A4P7VKY4_9BACT</name>